<dbReference type="GO" id="GO:0045303">
    <property type="term" value="F:diaminobutyrate-2-oxoglutarate transaminase activity"/>
    <property type="evidence" value="ECO:0007669"/>
    <property type="project" value="UniProtKB-EC"/>
</dbReference>
<evidence type="ECO:0000256" key="2">
    <source>
        <dbReference type="ARBA" id="ARBA00022571"/>
    </source>
</evidence>
<dbReference type="Gene3D" id="3.40.640.10">
    <property type="entry name" value="Type I PLP-dependent aspartate aminotransferase-like (Major domain)"/>
    <property type="match status" value="1"/>
</dbReference>
<dbReference type="GO" id="GO:0006526">
    <property type="term" value="P:L-arginine biosynthetic process"/>
    <property type="evidence" value="ECO:0007669"/>
    <property type="project" value="UniProtKB-UniRule"/>
</dbReference>
<dbReference type="Proteomes" id="UP000182649">
    <property type="component" value="Unassembled WGS sequence"/>
</dbReference>
<dbReference type="InterPro" id="IPR015422">
    <property type="entry name" value="PyrdxlP-dep_Trfase_small"/>
</dbReference>
<gene>
    <name evidence="8" type="primary">argD</name>
    <name evidence="9" type="ORF">SAMN05216417_10342</name>
</gene>
<evidence type="ECO:0000313" key="9">
    <source>
        <dbReference type="EMBL" id="SFU42018.1"/>
    </source>
</evidence>
<feature type="binding site" evidence="8">
    <location>
        <position position="126"/>
    </location>
    <ligand>
        <name>N(2)-acetyl-L-ornithine</name>
        <dbReference type="ChEBI" id="CHEBI:57805"/>
    </ligand>
</feature>
<protein>
    <recommendedName>
        <fullName evidence="8">Acetylornithine aminotransferase</fullName>
        <shortName evidence="8">ACOAT</shortName>
        <ecNumber evidence="8">2.6.1.11</ecNumber>
    </recommendedName>
</protein>
<keyword evidence="8" id="KW-0963">Cytoplasm</keyword>
<reference evidence="9 10" key="1">
    <citation type="submission" date="2016-10" db="EMBL/GenBank/DDBJ databases">
        <authorList>
            <person name="de Groot N.N."/>
        </authorList>
    </citation>
    <scope>NUCLEOTIDE SEQUENCE [LARGE SCALE GENOMIC DNA]</scope>
    <source>
        <strain evidence="9 10">Nl14</strain>
    </source>
</reference>
<feature type="binding site" evidence="8">
    <location>
        <position position="268"/>
    </location>
    <ligand>
        <name>pyridoxal 5'-phosphate</name>
        <dbReference type="ChEBI" id="CHEBI:597326"/>
    </ligand>
</feature>
<dbReference type="PIRSF" id="PIRSF000521">
    <property type="entry name" value="Transaminase_4ab_Lys_Orn"/>
    <property type="match status" value="1"/>
</dbReference>
<keyword evidence="2 8" id="KW-0055">Arginine biosynthesis</keyword>
<feature type="modified residue" description="N6-(pyridoxal phosphate)lysine" evidence="8">
    <location>
        <position position="239"/>
    </location>
</feature>
<dbReference type="InterPro" id="IPR015421">
    <property type="entry name" value="PyrdxlP-dep_Trfase_major"/>
</dbReference>
<dbReference type="NCBIfam" id="NF002325">
    <property type="entry name" value="PRK01278.1"/>
    <property type="match status" value="1"/>
</dbReference>
<comment type="subunit">
    <text evidence="8">Homodimer.</text>
</comment>
<dbReference type="InterPro" id="IPR015424">
    <property type="entry name" value="PyrdxlP-dep_Trfase"/>
</dbReference>
<dbReference type="HAMAP" id="MF_01107">
    <property type="entry name" value="ArgD_aminotrans_3"/>
    <property type="match status" value="1"/>
</dbReference>
<evidence type="ECO:0000256" key="5">
    <source>
        <dbReference type="ARBA" id="ARBA00022679"/>
    </source>
</evidence>
<evidence type="ECO:0000256" key="3">
    <source>
        <dbReference type="ARBA" id="ARBA00022576"/>
    </source>
</evidence>
<dbReference type="GO" id="GO:0003992">
    <property type="term" value="F:N2-acetyl-L-ornithine:2-oxoglutarate 5-aminotransferase activity"/>
    <property type="evidence" value="ECO:0007669"/>
    <property type="project" value="UniProtKB-UniRule"/>
</dbReference>
<comment type="cofactor">
    <cofactor evidence="8">
        <name>pyridoxal 5'-phosphate</name>
        <dbReference type="ChEBI" id="CHEBI:597326"/>
    </cofactor>
    <text evidence="8">Binds 1 pyridoxal phosphate per subunit.</text>
</comment>
<dbReference type="CDD" id="cd00610">
    <property type="entry name" value="OAT_like"/>
    <property type="match status" value="1"/>
</dbReference>
<organism evidence="9 10">
    <name type="scientific">Nitrosospira multiformis</name>
    <dbReference type="NCBI Taxonomy" id="1231"/>
    <lineage>
        <taxon>Bacteria</taxon>
        <taxon>Pseudomonadati</taxon>
        <taxon>Pseudomonadota</taxon>
        <taxon>Betaproteobacteria</taxon>
        <taxon>Nitrosomonadales</taxon>
        <taxon>Nitrosomonadaceae</taxon>
        <taxon>Nitrosospira</taxon>
    </lineage>
</organism>
<keyword evidence="6 8" id="KW-0663">Pyridoxal phosphate</keyword>
<comment type="catalytic activity">
    <reaction evidence="7">
        <text>L-2,4-diaminobutanoate + 2-oxoglutarate = L-aspartate 4-semialdehyde + L-glutamate</text>
        <dbReference type="Rhea" id="RHEA:11160"/>
        <dbReference type="ChEBI" id="CHEBI:16810"/>
        <dbReference type="ChEBI" id="CHEBI:29985"/>
        <dbReference type="ChEBI" id="CHEBI:58761"/>
        <dbReference type="ChEBI" id="CHEBI:537519"/>
        <dbReference type="EC" id="2.6.1.76"/>
    </reaction>
</comment>
<evidence type="ECO:0000256" key="1">
    <source>
        <dbReference type="ARBA" id="ARBA00004946"/>
    </source>
</evidence>
<comment type="similarity">
    <text evidence="8">Belongs to the class-III pyridoxal-phosphate-dependent aminotransferase family. ArgD subfamily.</text>
</comment>
<dbReference type="InterPro" id="IPR004636">
    <property type="entry name" value="AcOrn/SuccOrn_fam"/>
</dbReference>
<dbReference type="FunFam" id="3.40.640.10:FF:000004">
    <property type="entry name" value="Acetylornithine aminotransferase"/>
    <property type="match status" value="1"/>
</dbReference>
<evidence type="ECO:0000256" key="7">
    <source>
        <dbReference type="ARBA" id="ARBA00049111"/>
    </source>
</evidence>
<feature type="binding site" evidence="8">
    <location>
        <begin position="210"/>
        <end position="213"/>
    </location>
    <ligand>
        <name>pyridoxal 5'-phosphate</name>
        <dbReference type="ChEBI" id="CHEBI:597326"/>
    </ligand>
</feature>
<feature type="binding site" evidence="8">
    <location>
        <begin position="91"/>
        <end position="92"/>
    </location>
    <ligand>
        <name>pyridoxal 5'-phosphate</name>
        <dbReference type="ChEBI" id="CHEBI:597326"/>
    </ligand>
</feature>
<dbReference type="PANTHER" id="PTHR11986">
    <property type="entry name" value="AMINOTRANSFERASE CLASS III"/>
    <property type="match status" value="1"/>
</dbReference>
<evidence type="ECO:0000313" key="10">
    <source>
        <dbReference type="Proteomes" id="UP000182649"/>
    </source>
</evidence>
<evidence type="ECO:0000256" key="6">
    <source>
        <dbReference type="ARBA" id="ARBA00022898"/>
    </source>
</evidence>
<accession>A0A1I7G0M0</accession>
<dbReference type="InterPro" id="IPR005814">
    <property type="entry name" value="Aminotrans_3"/>
</dbReference>
<name>A0A1I7G0M0_9PROT</name>
<dbReference type="Gene3D" id="3.90.1150.10">
    <property type="entry name" value="Aspartate Aminotransferase, domain 1"/>
    <property type="match status" value="1"/>
</dbReference>
<comment type="subcellular location">
    <subcellularLocation>
        <location evidence="8">Cytoplasm</location>
    </subcellularLocation>
</comment>
<evidence type="ECO:0000256" key="8">
    <source>
        <dbReference type="HAMAP-Rule" id="MF_01107"/>
    </source>
</evidence>
<comment type="pathway">
    <text evidence="8">Amino-acid biosynthesis; L-arginine biosynthesis; N(2)-acetyl-L-ornithine from L-glutamate: step 4/4.</text>
</comment>
<sequence>MNTYLRLPVTFARGEGVWLWDEEGKRYLDALAGVAVCGLGHCHPVLAKTLCEQANTLIHTSNLYHIRKQEQLATRLTGLSGMENAFFCNSGAEANEAAIKLARLYGHGKNIDLPTIIVMEKSFHGRTMATLTASGNRKVQAGFEPLLTGFARVPYNDLEAVAQVAEHNKNVVAILVEPYQGEGGVNVPQASYLQGLRHLCDQNGWLLMLDEVQCGIGRTGNWFAFQYSGITPDVVTLAKGLGSGVPIGACLAKGIAANVFKPGNHASTFGGNPLACSAALATLEVIEEEDLLRNAMEVGDFMRSLFKSQLGDLPDVIDIRGQGLMIGIELSRSCGELVTEALKKGLLINVTSDKVIRLLPPLVIQRSEAEQVVNTLSPIVKEFLAA</sequence>
<feature type="binding site" evidence="8">
    <location>
        <position position="267"/>
    </location>
    <ligand>
        <name>N(2)-acetyl-L-ornithine</name>
        <dbReference type="ChEBI" id="CHEBI:57805"/>
    </ligand>
</feature>
<proteinExistence type="inferred from homology"/>
<dbReference type="UniPathway" id="UPA00068">
    <property type="reaction ID" value="UER00109"/>
</dbReference>
<dbReference type="InterPro" id="IPR050103">
    <property type="entry name" value="Class-III_PLP-dep_AT"/>
</dbReference>
<dbReference type="PROSITE" id="PS00600">
    <property type="entry name" value="AA_TRANSFER_CLASS_3"/>
    <property type="match status" value="1"/>
</dbReference>
<dbReference type="EC" id="2.6.1.11" evidence="8"/>
<dbReference type="AlphaFoldDB" id="A0A1I7G0M0"/>
<dbReference type="GO" id="GO:0005737">
    <property type="term" value="C:cytoplasm"/>
    <property type="evidence" value="ECO:0007669"/>
    <property type="project" value="UniProtKB-SubCell"/>
</dbReference>
<feature type="binding site" evidence="8">
    <location>
        <position position="123"/>
    </location>
    <ligand>
        <name>pyridoxal 5'-phosphate</name>
        <dbReference type="ChEBI" id="CHEBI:597326"/>
    </ligand>
</feature>
<dbReference type="GO" id="GO:0030170">
    <property type="term" value="F:pyridoxal phosphate binding"/>
    <property type="evidence" value="ECO:0007669"/>
    <property type="project" value="InterPro"/>
</dbReference>
<keyword evidence="5 8" id="KW-0808">Transferase</keyword>
<comment type="miscellaneous">
    <text evidence="8">May also have succinyldiaminopimelate aminotransferase activity, thus carrying out the corresponding step in lysine biosynthesis.</text>
</comment>
<comment type="catalytic activity">
    <reaction evidence="8">
        <text>N(2)-acetyl-L-ornithine + 2-oxoglutarate = N-acetyl-L-glutamate 5-semialdehyde + L-glutamate</text>
        <dbReference type="Rhea" id="RHEA:18049"/>
        <dbReference type="ChEBI" id="CHEBI:16810"/>
        <dbReference type="ChEBI" id="CHEBI:29123"/>
        <dbReference type="ChEBI" id="CHEBI:29985"/>
        <dbReference type="ChEBI" id="CHEBI:57805"/>
        <dbReference type="EC" id="2.6.1.11"/>
    </reaction>
</comment>
<evidence type="ECO:0000256" key="4">
    <source>
        <dbReference type="ARBA" id="ARBA00022605"/>
    </source>
</evidence>
<dbReference type="NCBIfam" id="TIGR00707">
    <property type="entry name" value="argD"/>
    <property type="match status" value="1"/>
</dbReference>
<dbReference type="PANTHER" id="PTHR11986:SF79">
    <property type="entry name" value="ACETYLORNITHINE AMINOTRANSFERASE, MITOCHONDRIAL"/>
    <property type="match status" value="1"/>
</dbReference>
<dbReference type="InterPro" id="IPR049704">
    <property type="entry name" value="Aminotrans_3_PPA_site"/>
</dbReference>
<dbReference type="SUPFAM" id="SSF53383">
    <property type="entry name" value="PLP-dependent transferases"/>
    <property type="match status" value="1"/>
</dbReference>
<dbReference type="GO" id="GO:0042802">
    <property type="term" value="F:identical protein binding"/>
    <property type="evidence" value="ECO:0007669"/>
    <property type="project" value="TreeGrafter"/>
</dbReference>
<comment type="pathway">
    <text evidence="1">Amine and polyamine biosynthesis; ectoine biosynthesis; L-ectoine from L-aspartate 4-semialdehyde: step 1/3.</text>
</comment>
<dbReference type="Pfam" id="PF00202">
    <property type="entry name" value="Aminotran_3"/>
    <property type="match status" value="1"/>
</dbReference>
<keyword evidence="4 8" id="KW-0028">Amino-acid biosynthesis</keyword>
<keyword evidence="3 8" id="KW-0032">Aminotransferase</keyword>
<dbReference type="EMBL" id="FPBZ01000003">
    <property type="protein sequence ID" value="SFU42018.1"/>
    <property type="molecule type" value="Genomic_DNA"/>
</dbReference>